<dbReference type="AlphaFoldDB" id="A0A8S0WZI0"/>
<organism evidence="2 3">
    <name type="scientific">Cyclocybe aegerita</name>
    <name type="common">Black poplar mushroom</name>
    <name type="synonym">Agrocybe aegerita</name>
    <dbReference type="NCBI Taxonomy" id="1973307"/>
    <lineage>
        <taxon>Eukaryota</taxon>
        <taxon>Fungi</taxon>
        <taxon>Dikarya</taxon>
        <taxon>Basidiomycota</taxon>
        <taxon>Agaricomycotina</taxon>
        <taxon>Agaricomycetes</taxon>
        <taxon>Agaricomycetidae</taxon>
        <taxon>Agaricales</taxon>
        <taxon>Agaricineae</taxon>
        <taxon>Bolbitiaceae</taxon>
        <taxon>Cyclocybe</taxon>
    </lineage>
</organism>
<reference evidence="2 3" key="1">
    <citation type="submission" date="2020-01" db="EMBL/GenBank/DDBJ databases">
        <authorList>
            <person name="Gupta K D."/>
        </authorList>
    </citation>
    <scope>NUCLEOTIDE SEQUENCE [LARGE SCALE GENOMIC DNA]</scope>
</reference>
<protein>
    <submittedName>
        <fullName evidence="2">Uncharacterized protein</fullName>
    </submittedName>
</protein>
<feature type="region of interest" description="Disordered" evidence="1">
    <location>
        <begin position="180"/>
        <end position="199"/>
    </location>
</feature>
<dbReference type="OrthoDB" id="10668934at2759"/>
<evidence type="ECO:0000313" key="3">
    <source>
        <dbReference type="Proteomes" id="UP000467700"/>
    </source>
</evidence>
<evidence type="ECO:0000313" key="2">
    <source>
        <dbReference type="EMBL" id="CAA7269616.1"/>
    </source>
</evidence>
<dbReference type="EMBL" id="CACVBS010000079">
    <property type="protein sequence ID" value="CAA7269616.1"/>
    <property type="molecule type" value="Genomic_DNA"/>
</dbReference>
<feature type="region of interest" description="Disordered" evidence="1">
    <location>
        <begin position="113"/>
        <end position="134"/>
    </location>
</feature>
<gene>
    <name evidence="2" type="ORF">AAE3_LOCUS11709</name>
</gene>
<evidence type="ECO:0000256" key="1">
    <source>
        <dbReference type="SAM" id="MobiDB-lite"/>
    </source>
</evidence>
<proteinExistence type="predicted"/>
<comment type="caution">
    <text evidence="2">The sequence shown here is derived from an EMBL/GenBank/DDBJ whole genome shotgun (WGS) entry which is preliminary data.</text>
</comment>
<feature type="region of interest" description="Disordered" evidence="1">
    <location>
        <begin position="1"/>
        <end position="72"/>
    </location>
</feature>
<accession>A0A8S0WZI0</accession>
<feature type="compositionally biased region" description="Polar residues" evidence="1">
    <location>
        <begin position="33"/>
        <end position="43"/>
    </location>
</feature>
<sequence length="262" mass="27992">MRCPHPSGSGAPCFRCEPPASTSSAPGVCPPSFQHQLPASVSTPEIDVPSFQPEPPASISTPGISAPSFQRDLPASVSASQIGALSFQRDPPASVSASQIGAASQRDLPASIIPCFQHTPPTSTTPIPNVQDAQPPLDVQLQPPNGERIPSPADTPYTCAGSKRRHRDFVTSLEMAVKENEKAKDEAPVVHDPPKPTPDEMVRVHHQLLKISASEYSTYAAMACYVAALTRNRYEVEKASVNAVHEAQDGFAQVESKIQSWL</sequence>
<keyword evidence="3" id="KW-1185">Reference proteome</keyword>
<feature type="compositionally biased region" description="Polar residues" evidence="1">
    <location>
        <begin position="119"/>
        <end position="132"/>
    </location>
</feature>
<name>A0A8S0WZI0_CYCAE</name>
<dbReference type="Proteomes" id="UP000467700">
    <property type="component" value="Unassembled WGS sequence"/>
</dbReference>